<feature type="domain" description="RNase H type-1" evidence="1">
    <location>
        <begin position="399"/>
        <end position="506"/>
    </location>
</feature>
<keyword evidence="4" id="KW-1185">Reference proteome</keyword>
<dbReference type="GO" id="GO:0003676">
    <property type="term" value="F:nucleic acid binding"/>
    <property type="evidence" value="ECO:0007669"/>
    <property type="project" value="InterPro"/>
</dbReference>
<evidence type="ECO:0008006" key="5">
    <source>
        <dbReference type="Google" id="ProtNLM"/>
    </source>
</evidence>
<dbReference type="PANTHER" id="PTHR47074">
    <property type="entry name" value="BNAC02G40300D PROTEIN"/>
    <property type="match status" value="1"/>
</dbReference>
<dbReference type="Pfam" id="PF13456">
    <property type="entry name" value="RVT_3"/>
    <property type="match status" value="1"/>
</dbReference>
<evidence type="ECO:0000259" key="1">
    <source>
        <dbReference type="Pfam" id="PF13456"/>
    </source>
</evidence>
<proteinExistence type="predicted"/>
<reference evidence="3" key="1">
    <citation type="submission" date="2023-07" db="EMBL/GenBank/DDBJ databases">
        <title>A chromosome-level genome assembly of Lolium multiflorum.</title>
        <authorList>
            <person name="Chen Y."/>
            <person name="Copetti D."/>
            <person name="Kolliker R."/>
            <person name="Studer B."/>
        </authorList>
    </citation>
    <scope>NUCLEOTIDE SEQUENCE</scope>
    <source>
        <strain evidence="3">02402/16</strain>
        <tissue evidence="3">Leaf</tissue>
    </source>
</reference>
<evidence type="ECO:0000259" key="2">
    <source>
        <dbReference type="Pfam" id="PF13966"/>
    </source>
</evidence>
<dbReference type="Gene3D" id="3.30.420.10">
    <property type="entry name" value="Ribonuclease H-like superfamily/Ribonuclease H"/>
    <property type="match status" value="1"/>
</dbReference>
<dbReference type="InterPro" id="IPR012337">
    <property type="entry name" value="RNaseH-like_sf"/>
</dbReference>
<name>A0AAD8QMN3_LOLMU</name>
<dbReference type="InterPro" id="IPR036397">
    <property type="entry name" value="RNaseH_sf"/>
</dbReference>
<evidence type="ECO:0000313" key="3">
    <source>
        <dbReference type="EMBL" id="KAK1603778.1"/>
    </source>
</evidence>
<gene>
    <name evidence="3" type="ORF">QYE76_027451</name>
</gene>
<dbReference type="InterPro" id="IPR052929">
    <property type="entry name" value="RNase_H-like_EbsB-rel"/>
</dbReference>
<dbReference type="SUPFAM" id="SSF53098">
    <property type="entry name" value="Ribonuclease H-like"/>
    <property type="match status" value="1"/>
</dbReference>
<comment type="caution">
    <text evidence="3">The sequence shown here is derived from an EMBL/GenBank/DDBJ whole genome shotgun (WGS) entry which is preliminary data.</text>
</comment>
<organism evidence="3 4">
    <name type="scientific">Lolium multiflorum</name>
    <name type="common">Italian ryegrass</name>
    <name type="synonym">Lolium perenne subsp. multiflorum</name>
    <dbReference type="NCBI Taxonomy" id="4521"/>
    <lineage>
        <taxon>Eukaryota</taxon>
        <taxon>Viridiplantae</taxon>
        <taxon>Streptophyta</taxon>
        <taxon>Embryophyta</taxon>
        <taxon>Tracheophyta</taxon>
        <taxon>Spermatophyta</taxon>
        <taxon>Magnoliopsida</taxon>
        <taxon>Liliopsida</taxon>
        <taxon>Poales</taxon>
        <taxon>Poaceae</taxon>
        <taxon>BOP clade</taxon>
        <taxon>Pooideae</taxon>
        <taxon>Poodae</taxon>
        <taxon>Poeae</taxon>
        <taxon>Poeae Chloroplast Group 2 (Poeae type)</taxon>
        <taxon>Loliodinae</taxon>
        <taxon>Loliinae</taxon>
        <taxon>Lolium</taxon>
    </lineage>
</organism>
<evidence type="ECO:0000313" key="4">
    <source>
        <dbReference type="Proteomes" id="UP001231189"/>
    </source>
</evidence>
<dbReference type="Pfam" id="PF13966">
    <property type="entry name" value="zf-RVT"/>
    <property type="match status" value="1"/>
</dbReference>
<accession>A0AAD8QMN3</accession>
<dbReference type="EMBL" id="JAUUTY010000007">
    <property type="protein sequence ID" value="KAK1603778.1"/>
    <property type="molecule type" value="Genomic_DNA"/>
</dbReference>
<dbReference type="InterPro" id="IPR026960">
    <property type="entry name" value="RVT-Znf"/>
</dbReference>
<dbReference type="InterPro" id="IPR044730">
    <property type="entry name" value="RNase_H-like_dom_plant"/>
</dbReference>
<sequence length="760" mass="86571">MADYWWGYKDGKKKMHWRSWEWLSTPKGLGGLGFRDLVLFNQAMLGRQCWRLLTDPSSLCARVLKGRYFPNCQFWEASQPRSSSYTWRSICFGLKLVKSGVRWSVGNGQKIRVLADNWIPNTRPAELHLLTPIPDGATVSFLLNEEGSAWDVDVVRSVFEGSVAEQVLQIPISRRVGEDFISWPYTKFGDYTVRSGYNLARTEKFFTQRSKKGGGVNSAVQETNLLWRKLWAIKAPGKMKINFWRFAHDCLPSGVQLTRRHIPASPLCVYCNREETAAHALLFCQFAREVWREIKPAYGIHLNRKLFTDPKSWVFDILAASTDTEKMVVVVTFWHLWLARNETKNGDPMRHPHSVAEQCKAYVEMIKLHLFKPDPSTSRETNKLVPRWTPPPEGTVHINVDAALFSPSRRMGIGVVIRNHRGQCSVACSELIQEVTTPEIAEALALRRALALSRDEGFDKVVIASDCLSLVQRVNSSVVDRSMVGVVIQDIKALATGFSSVSFNHVEGILVRRNRLFFETGWLEIQGFTDLVHAQWEKLSTMVGGRDIIDWWVFMSVGLRQHLKGWSKNLGKDSKALKASLLLQISRLDTQADSAGLDDDAWEIRYQLEEQLLQLYRVEEEYWRQRGRVRWALQGDANAAYFHAVANGRRHKCNITALNSESGMISEPRQIQEHVYSFYRELLGTTAHRVCGLASNIWEGVGRVTEDENNNILVTFSEEELESVVKDMKSDTAPGPDGFPVIFFQEILVIGETWGSPYPK</sequence>
<dbReference type="Proteomes" id="UP001231189">
    <property type="component" value="Unassembled WGS sequence"/>
</dbReference>
<dbReference type="GO" id="GO:0004523">
    <property type="term" value="F:RNA-DNA hybrid ribonuclease activity"/>
    <property type="evidence" value="ECO:0007669"/>
    <property type="project" value="InterPro"/>
</dbReference>
<dbReference type="PANTHER" id="PTHR47074:SF73">
    <property type="entry name" value="OS04G0448401 PROTEIN"/>
    <property type="match status" value="1"/>
</dbReference>
<dbReference type="AlphaFoldDB" id="A0AAD8QMN3"/>
<feature type="domain" description="Reverse transcriptase zinc-binding" evidence="2">
    <location>
        <begin position="221"/>
        <end position="291"/>
    </location>
</feature>
<protein>
    <recommendedName>
        <fullName evidence="5">Reverse transcriptase zinc-binding domain-containing protein</fullName>
    </recommendedName>
</protein>
<dbReference type="CDD" id="cd06222">
    <property type="entry name" value="RNase_H_like"/>
    <property type="match status" value="1"/>
</dbReference>
<dbReference type="InterPro" id="IPR002156">
    <property type="entry name" value="RNaseH_domain"/>
</dbReference>